<dbReference type="KEGG" id="hro:HELRODRAFT_160320"/>
<dbReference type="CTD" id="20198684"/>
<reference evidence="1 3" key="2">
    <citation type="journal article" date="2013" name="Nature">
        <title>Insights into bilaterian evolution from three spiralian genomes.</title>
        <authorList>
            <person name="Simakov O."/>
            <person name="Marletaz F."/>
            <person name="Cho S.J."/>
            <person name="Edsinger-Gonzales E."/>
            <person name="Havlak P."/>
            <person name="Hellsten U."/>
            <person name="Kuo D.H."/>
            <person name="Larsson T."/>
            <person name="Lv J."/>
            <person name="Arendt D."/>
            <person name="Savage R."/>
            <person name="Osoegawa K."/>
            <person name="de Jong P."/>
            <person name="Grimwood J."/>
            <person name="Chapman J.A."/>
            <person name="Shapiro H."/>
            <person name="Aerts A."/>
            <person name="Otillar R.P."/>
            <person name="Terry A.Y."/>
            <person name="Boore J.L."/>
            <person name="Grigoriev I.V."/>
            <person name="Lindberg D.R."/>
            <person name="Seaver E.C."/>
            <person name="Weisblat D.A."/>
            <person name="Putnam N.H."/>
            <person name="Rokhsar D.S."/>
        </authorList>
    </citation>
    <scope>NUCLEOTIDE SEQUENCE</scope>
</reference>
<reference evidence="2" key="3">
    <citation type="submission" date="2015-06" db="UniProtKB">
        <authorList>
            <consortium name="EnsemblMetazoa"/>
        </authorList>
    </citation>
    <scope>IDENTIFICATION</scope>
</reference>
<name>T1EQ34_HELRO</name>
<evidence type="ECO:0000313" key="2">
    <source>
        <dbReference type="EnsemblMetazoa" id="HelroP160320"/>
    </source>
</evidence>
<dbReference type="EMBL" id="KB096324">
    <property type="protein sequence ID" value="ESO06168.1"/>
    <property type="molecule type" value="Genomic_DNA"/>
</dbReference>
<dbReference type="GeneID" id="20198684"/>
<dbReference type="HOGENOM" id="CLU_1798528_0_0_1"/>
<evidence type="ECO:0000313" key="3">
    <source>
        <dbReference type="Proteomes" id="UP000015101"/>
    </source>
</evidence>
<reference evidence="3" key="1">
    <citation type="submission" date="2012-12" db="EMBL/GenBank/DDBJ databases">
        <authorList>
            <person name="Hellsten U."/>
            <person name="Grimwood J."/>
            <person name="Chapman J.A."/>
            <person name="Shapiro H."/>
            <person name="Aerts A."/>
            <person name="Otillar R.P."/>
            <person name="Terry A.Y."/>
            <person name="Boore J.L."/>
            <person name="Simakov O."/>
            <person name="Marletaz F."/>
            <person name="Cho S.-J."/>
            <person name="Edsinger-Gonzales E."/>
            <person name="Havlak P."/>
            <person name="Kuo D.-H."/>
            <person name="Larsson T."/>
            <person name="Lv J."/>
            <person name="Arendt D."/>
            <person name="Savage R."/>
            <person name="Osoegawa K."/>
            <person name="de Jong P."/>
            <person name="Lindberg D.R."/>
            <person name="Seaver E.C."/>
            <person name="Weisblat D.A."/>
            <person name="Putnam N.H."/>
            <person name="Grigoriev I.V."/>
            <person name="Rokhsar D.S."/>
        </authorList>
    </citation>
    <scope>NUCLEOTIDE SEQUENCE</scope>
</reference>
<protein>
    <submittedName>
        <fullName evidence="1 2">Uncharacterized protein</fullName>
    </submittedName>
</protein>
<gene>
    <name evidence="2" type="primary">20198684</name>
    <name evidence="1" type="ORF">HELRODRAFT_160320</name>
</gene>
<accession>T1EQ34</accession>
<dbReference type="EnsemblMetazoa" id="HelroT160320">
    <property type="protein sequence ID" value="HelroP160320"/>
    <property type="gene ID" value="HelroG160320"/>
</dbReference>
<dbReference type="RefSeq" id="XP_009015536.1">
    <property type="nucleotide sequence ID" value="XM_009017288.1"/>
</dbReference>
<dbReference type="AlphaFoldDB" id="T1EQ34"/>
<evidence type="ECO:0000313" key="1">
    <source>
        <dbReference type="EMBL" id="ESO06168.1"/>
    </source>
</evidence>
<dbReference type="Proteomes" id="UP000015101">
    <property type="component" value="Unassembled WGS sequence"/>
</dbReference>
<proteinExistence type="predicted"/>
<sequence length="144" mass="17035">MNYSNDLLDTLMLDLQVEAIDHSEELVDLPDNLSDPLNEEIRAPNRFKQPTQELKQKLPKTRFVYSDNFLNLPELSLDLWVELLDHPIESEDLSNNFLDSENELPDGVKKKIKKKRTREVHRVVYNNQKHRVLWRSMVVNVLKE</sequence>
<keyword evidence="3" id="KW-1185">Reference proteome</keyword>
<organism evidence="2 3">
    <name type="scientific">Helobdella robusta</name>
    <name type="common">Californian leech</name>
    <dbReference type="NCBI Taxonomy" id="6412"/>
    <lineage>
        <taxon>Eukaryota</taxon>
        <taxon>Metazoa</taxon>
        <taxon>Spiralia</taxon>
        <taxon>Lophotrochozoa</taxon>
        <taxon>Annelida</taxon>
        <taxon>Clitellata</taxon>
        <taxon>Hirudinea</taxon>
        <taxon>Rhynchobdellida</taxon>
        <taxon>Glossiphoniidae</taxon>
        <taxon>Helobdella</taxon>
    </lineage>
</organism>
<dbReference type="InParanoid" id="T1EQ34"/>
<dbReference type="EMBL" id="AMQM01000571">
    <property type="status" value="NOT_ANNOTATED_CDS"/>
    <property type="molecule type" value="Genomic_DNA"/>
</dbReference>